<reference evidence="1 2" key="1">
    <citation type="submission" date="2022-01" db="EMBL/GenBank/DDBJ databases">
        <title>Whole genome-based taxonomy of the Shewanellaceae.</title>
        <authorList>
            <person name="Martin-Rodriguez A.J."/>
        </authorList>
    </citation>
    <scope>NUCLEOTIDE SEQUENCE [LARGE SCALE GENOMIC DNA]</scope>
    <source>
        <strain evidence="1 2">DSM 17177</strain>
    </source>
</reference>
<accession>A0ABT0LFU3</accession>
<proteinExistence type="predicted"/>
<dbReference type="EMBL" id="JAKIKS010000094">
    <property type="protein sequence ID" value="MCL1126571.1"/>
    <property type="molecule type" value="Genomic_DNA"/>
</dbReference>
<gene>
    <name evidence="1" type="ORF">L2764_19285</name>
</gene>
<organism evidence="1 2">
    <name type="scientific">Shewanella surugensis</name>
    <dbReference type="NCBI Taxonomy" id="212020"/>
    <lineage>
        <taxon>Bacteria</taxon>
        <taxon>Pseudomonadati</taxon>
        <taxon>Pseudomonadota</taxon>
        <taxon>Gammaproteobacteria</taxon>
        <taxon>Alteromonadales</taxon>
        <taxon>Shewanellaceae</taxon>
        <taxon>Shewanella</taxon>
    </lineage>
</organism>
<comment type="caution">
    <text evidence="1">The sequence shown here is derived from an EMBL/GenBank/DDBJ whole genome shotgun (WGS) entry which is preliminary data.</text>
</comment>
<dbReference type="Proteomes" id="UP001203423">
    <property type="component" value="Unassembled WGS sequence"/>
</dbReference>
<name>A0ABT0LFU3_9GAMM</name>
<evidence type="ECO:0000313" key="2">
    <source>
        <dbReference type="Proteomes" id="UP001203423"/>
    </source>
</evidence>
<protein>
    <submittedName>
        <fullName evidence="1">Uncharacterized protein</fullName>
    </submittedName>
</protein>
<evidence type="ECO:0000313" key="1">
    <source>
        <dbReference type="EMBL" id="MCL1126571.1"/>
    </source>
</evidence>
<sequence length="179" mass="20576">MSVFNQCKHQMAIKKVVFHSGMNVLYNRFECRREAIDTAKKGINLSLARHLPVPLTEPSLSHFQFQCSHVGHALRGTLYAPMGPHVKGQPFHGKSLATLMIFFIVFKESDTLFWDELVDCYYAIYHRPPNVVKPTIPWLGVIMTPFIDEFPEGGKLLNDFELSLAWAWEEMLARKIANR</sequence>
<keyword evidence="2" id="KW-1185">Reference proteome</keyword>
<dbReference type="RefSeq" id="WP_248941986.1">
    <property type="nucleotide sequence ID" value="NZ_JAKIKS010000094.1"/>
</dbReference>